<gene>
    <name evidence="1" type="ORF">C4N24_02160</name>
</gene>
<dbReference type="EMBL" id="PRLD01000001">
    <property type="protein sequence ID" value="RAW60931.1"/>
    <property type="molecule type" value="Genomic_DNA"/>
</dbReference>
<evidence type="ECO:0000313" key="1">
    <source>
        <dbReference type="EMBL" id="RAW60931.1"/>
    </source>
</evidence>
<proteinExistence type="predicted"/>
<dbReference type="RefSeq" id="WP_112090122.1">
    <property type="nucleotide sequence ID" value="NZ_PRLD01000001.1"/>
</dbReference>
<evidence type="ECO:0000313" key="2">
    <source>
        <dbReference type="Proteomes" id="UP000251281"/>
    </source>
</evidence>
<dbReference type="Pfam" id="PF21983">
    <property type="entry name" value="NikA-like"/>
    <property type="match status" value="1"/>
</dbReference>
<protein>
    <submittedName>
        <fullName evidence="1">Plasmid mobilization relaxosome protein MobC</fullName>
    </submittedName>
</protein>
<dbReference type="InterPro" id="IPR053842">
    <property type="entry name" value="NikA-like"/>
</dbReference>
<accession>A0A329UF92</accession>
<dbReference type="Proteomes" id="UP000251281">
    <property type="component" value="Unassembled WGS sequence"/>
</dbReference>
<reference evidence="1 2" key="1">
    <citation type="submission" date="2018-02" db="EMBL/GenBank/DDBJ databases">
        <title>Complete genome sequencing of Faecalibacterium prausnitzii strains isolated from the human gut.</title>
        <authorList>
            <person name="Fitzgerald B.C."/>
            <person name="Shkoporov A.N."/>
            <person name="Ross P.R."/>
            <person name="Hill C."/>
        </authorList>
    </citation>
    <scope>NUCLEOTIDE SEQUENCE [LARGE SCALE GENOMIC DNA]</scope>
    <source>
        <strain evidence="1 2">APC923/51-1</strain>
    </source>
</reference>
<organism evidence="1 2">
    <name type="scientific">Faecalibacterium prausnitzii</name>
    <dbReference type="NCBI Taxonomy" id="853"/>
    <lineage>
        <taxon>Bacteria</taxon>
        <taxon>Bacillati</taxon>
        <taxon>Bacillota</taxon>
        <taxon>Clostridia</taxon>
        <taxon>Eubacteriales</taxon>
        <taxon>Oscillospiraceae</taxon>
        <taxon>Faecalibacterium</taxon>
    </lineage>
</organism>
<sequence>MNPRSGRTIPLYFKVSPEEKEIIDKKMELLGTHNQRAYLRKMAVDGYVVRVDMTDVKELAALLRTCSNNLNQIARRVNSTGNLYGEDIADLKTRYGELWGAFSSLLSKFEDL</sequence>
<name>A0A329UF92_9FIRM</name>
<comment type="caution">
    <text evidence="1">The sequence shown here is derived from an EMBL/GenBank/DDBJ whole genome shotgun (WGS) entry which is preliminary data.</text>
</comment>
<dbReference type="AlphaFoldDB" id="A0A329UF92"/>